<evidence type="ECO:0000256" key="4">
    <source>
        <dbReference type="ARBA" id="ARBA00022989"/>
    </source>
</evidence>
<feature type="transmembrane region" description="Helical" evidence="6">
    <location>
        <begin position="303"/>
        <end position="323"/>
    </location>
</feature>
<dbReference type="PANTHER" id="PTHR30250:SF11">
    <property type="entry name" value="O-ANTIGEN TRANSPORTER-RELATED"/>
    <property type="match status" value="1"/>
</dbReference>
<feature type="transmembrane region" description="Helical" evidence="6">
    <location>
        <begin position="96"/>
        <end position="117"/>
    </location>
</feature>
<proteinExistence type="predicted"/>
<feature type="transmembrane region" description="Helical" evidence="6">
    <location>
        <begin position="16"/>
        <end position="38"/>
    </location>
</feature>
<keyword evidence="2" id="KW-1003">Cell membrane</keyword>
<keyword evidence="4 6" id="KW-1133">Transmembrane helix</keyword>
<evidence type="ECO:0000313" key="8">
    <source>
        <dbReference type="Proteomes" id="UP000228552"/>
    </source>
</evidence>
<feature type="transmembrane region" description="Helical" evidence="6">
    <location>
        <begin position="399"/>
        <end position="419"/>
    </location>
</feature>
<evidence type="ECO:0000256" key="6">
    <source>
        <dbReference type="SAM" id="Phobius"/>
    </source>
</evidence>
<evidence type="ECO:0000256" key="3">
    <source>
        <dbReference type="ARBA" id="ARBA00022692"/>
    </source>
</evidence>
<dbReference type="RefSeq" id="WP_099986926.1">
    <property type="nucleotide sequence ID" value="NZ_CP024700.1"/>
</dbReference>
<evidence type="ECO:0000256" key="5">
    <source>
        <dbReference type="ARBA" id="ARBA00023136"/>
    </source>
</evidence>
<evidence type="ECO:0000256" key="2">
    <source>
        <dbReference type="ARBA" id="ARBA00022475"/>
    </source>
</evidence>
<dbReference type="GO" id="GO:0005886">
    <property type="term" value="C:plasma membrane"/>
    <property type="evidence" value="ECO:0007669"/>
    <property type="project" value="UniProtKB-SubCell"/>
</dbReference>
<feature type="transmembrane region" description="Helical" evidence="6">
    <location>
        <begin position="262"/>
        <end position="283"/>
    </location>
</feature>
<dbReference type="PANTHER" id="PTHR30250">
    <property type="entry name" value="PST FAMILY PREDICTED COLANIC ACID TRANSPORTER"/>
    <property type="match status" value="1"/>
</dbReference>
<accession>A0AAD0F0U8</accession>
<reference evidence="7 8" key="1">
    <citation type="submission" date="2017-11" db="EMBL/GenBank/DDBJ databases">
        <title>Genome sequencing of Fusobacterium periodonticum KCOM 1263.</title>
        <authorList>
            <person name="Kook J.-K."/>
            <person name="Park S.-N."/>
            <person name="Lim Y.K."/>
        </authorList>
    </citation>
    <scope>NUCLEOTIDE SEQUENCE [LARGE SCALE GENOMIC DNA]</scope>
    <source>
        <strain evidence="7 8">KCOM 1263</strain>
    </source>
</reference>
<feature type="transmembrane region" description="Helical" evidence="6">
    <location>
        <begin position="58"/>
        <end position="75"/>
    </location>
</feature>
<feature type="transmembrane region" description="Helical" evidence="6">
    <location>
        <begin position="185"/>
        <end position="204"/>
    </location>
</feature>
<evidence type="ECO:0000313" key="7">
    <source>
        <dbReference type="EMBL" id="ATV61085.1"/>
    </source>
</evidence>
<evidence type="ECO:0000256" key="1">
    <source>
        <dbReference type="ARBA" id="ARBA00004651"/>
    </source>
</evidence>
<dbReference type="EMBL" id="CP024700">
    <property type="protein sequence ID" value="ATV61085.1"/>
    <property type="molecule type" value="Genomic_DNA"/>
</dbReference>
<feature type="transmembrane region" description="Helical" evidence="6">
    <location>
        <begin position="161"/>
        <end position="179"/>
    </location>
</feature>
<name>A0AAD0F0U8_9FUSO</name>
<organism evidence="7 8">
    <name type="scientific">Fusobacterium pseudoperiodonticum</name>
    <dbReference type="NCBI Taxonomy" id="2663009"/>
    <lineage>
        <taxon>Bacteria</taxon>
        <taxon>Fusobacteriati</taxon>
        <taxon>Fusobacteriota</taxon>
        <taxon>Fusobacteriia</taxon>
        <taxon>Fusobacteriales</taxon>
        <taxon>Fusobacteriaceae</taxon>
        <taxon>Fusobacterium</taxon>
    </lineage>
</organism>
<keyword evidence="8" id="KW-1185">Reference proteome</keyword>
<protein>
    <submittedName>
        <fullName evidence="7">Polysaccharide biosynthesis protein</fullName>
    </submittedName>
</protein>
<dbReference type="AlphaFoldDB" id="A0AAD0F0U8"/>
<feature type="transmembrane region" description="Helical" evidence="6">
    <location>
        <begin position="367"/>
        <end position="387"/>
    </location>
</feature>
<feature type="transmembrane region" description="Helical" evidence="6">
    <location>
        <begin position="225"/>
        <end position="250"/>
    </location>
</feature>
<keyword evidence="3 6" id="KW-0812">Transmembrane</keyword>
<keyword evidence="5 6" id="KW-0472">Membrane</keyword>
<gene>
    <name evidence="7" type="ORF">CTM74_04115</name>
</gene>
<feature type="transmembrane region" description="Helical" evidence="6">
    <location>
        <begin position="123"/>
        <end position="140"/>
    </location>
</feature>
<dbReference type="Proteomes" id="UP000228552">
    <property type="component" value="Chromosome"/>
</dbReference>
<dbReference type="Pfam" id="PF13440">
    <property type="entry name" value="Polysacc_synt_3"/>
    <property type="match status" value="1"/>
</dbReference>
<dbReference type="InterPro" id="IPR050833">
    <property type="entry name" value="Poly_Biosynth_Transport"/>
</dbReference>
<sequence length="423" mass="48948">MRQIIEKIKFGYKTGFFHIFSSNILNKIMIFAGGIFLVRILNKQDFGLYSYSQNLLEIFLLINGFGITEGLLQYGSKTRKRIKKEKYVKYSLKIGLLSNIFIFLLLILFLIFGKLKIYEAKKILLMMSLLPIFNTFFSIIQIKLRIELKNREMAKISNMNTFLNILGMLIGAYFYGLYGLITGKYIGIILSILYSFRYIKFTFIRWKKIEALSQEKKKDIQKFSFIALINNSISQILYIIDIFLIGYLIADKLVLASYKIATLIPVALNFIPISVMIYIYPYFAQNSNDIKWIRENYINLLKYSFFINIFISFILVLFSKTIIRFVFGENYLDAQLPFVILSVGYFFSATLRIPSGNIINAVGKIKFNFYNTLISGIINIILDVYLIKKIGSVGASYATLLVFIISGIIGNIFLIKYLYSKNS</sequence>
<feature type="transmembrane region" description="Helical" evidence="6">
    <location>
        <begin position="335"/>
        <end position="355"/>
    </location>
</feature>
<comment type="subcellular location">
    <subcellularLocation>
        <location evidence="1">Cell membrane</location>
        <topology evidence="1">Multi-pass membrane protein</topology>
    </subcellularLocation>
</comment>